<comment type="similarity">
    <text evidence="1 3">Belongs to the prefoldin subunit alpha family.</text>
</comment>
<sequence>MASTQVSTEIENKNYLGIPKAVFLEDVDSYMKNSDENAEAALKKLDELHNKYKYMELNLNTKKERLKAQIPDITKSLDIISHLQNKKTSSEAMETRFLLSDQVYAKARVPPTDKVCLWLGANIMLEYNLDDAEALLRKNQAAAGESLKQVEEQLSYITEQTTTLEVN</sequence>
<reference evidence="5" key="1">
    <citation type="submission" date="2022-11" db="EMBL/GenBank/DDBJ databases">
        <title>Centuries of genome instability and evolution in soft-shell clam transmissible cancer (bioRxiv).</title>
        <authorList>
            <person name="Hart S.F.M."/>
            <person name="Yonemitsu M.A."/>
            <person name="Giersch R.M."/>
            <person name="Beal B.F."/>
            <person name="Arriagada G."/>
            <person name="Davis B.W."/>
            <person name="Ostrander E.A."/>
            <person name="Goff S.P."/>
            <person name="Metzger M.J."/>
        </authorList>
    </citation>
    <scope>NUCLEOTIDE SEQUENCE</scope>
    <source>
        <strain evidence="5">MELC-2E11</strain>
        <tissue evidence="5">Siphon/mantle</tissue>
    </source>
</reference>
<name>A0ABY7EAN5_MYAAR</name>
<feature type="coiled-coil region" evidence="4">
    <location>
        <begin position="31"/>
        <end position="65"/>
    </location>
</feature>
<dbReference type="InterPro" id="IPR016655">
    <property type="entry name" value="PFD3"/>
</dbReference>
<evidence type="ECO:0000313" key="5">
    <source>
        <dbReference type="EMBL" id="WAR07098.1"/>
    </source>
</evidence>
<dbReference type="Gene3D" id="1.10.287.370">
    <property type="match status" value="1"/>
</dbReference>
<dbReference type="SUPFAM" id="SSF46579">
    <property type="entry name" value="Prefoldin"/>
    <property type="match status" value="1"/>
</dbReference>
<dbReference type="Pfam" id="PF02996">
    <property type="entry name" value="Prefoldin"/>
    <property type="match status" value="1"/>
</dbReference>
<dbReference type="Proteomes" id="UP001164746">
    <property type="component" value="Chromosome 6"/>
</dbReference>
<comment type="function">
    <text evidence="3">Binds specifically to cytosolic chaperonin (c-CPN) and transfers target proteins to it. Binds to nascent polypeptide chain and promotes folding in an environment in which there are many competing pathways for nonnative proteins.</text>
</comment>
<evidence type="ECO:0000256" key="3">
    <source>
        <dbReference type="PIRNR" id="PIRNR016396"/>
    </source>
</evidence>
<dbReference type="EMBL" id="CP111017">
    <property type="protein sequence ID" value="WAR07098.1"/>
    <property type="molecule type" value="Genomic_DNA"/>
</dbReference>
<dbReference type="PANTHER" id="PTHR12409">
    <property type="entry name" value="PREFOLDIN SUBUNIT 3"/>
    <property type="match status" value="1"/>
</dbReference>
<dbReference type="PIRSF" id="PIRSF016396">
    <property type="entry name" value="Prefoldin_subunit_3"/>
    <property type="match status" value="1"/>
</dbReference>
<gene>
    <name evidence="5" type="ORF">MAR_017056</name>
</gene>
<evidence type="ECO:0000256" key="2">
    <source>
        <dbReference type="ARBA" id="ARBA00023186"/>
    </source>
</evidence>
<comment type="subunit">
    <text evidence="3">Heterohexamer of two PFD-alpha type and four PFD-beta type subunits.</text>
</comment>
<proteinExistence type="inferred from homology"/>
<keyword evidence="2 3" id="KW-0143">Chaperone</keyword>
<accession>A0ABY7EAN5</accession>
<dbReference type="PANTHER" id="PTHR12409:SF0">
    <property type="entry name" value="PREFOLDIN SUBUNIT 3"/>
    <property type="match status" value="1"/>
</dbReference>
<dbReference type="InterPro" id="IPR009053">
    <property type="entry name" value="Prefoldin"/>
</dbReference>
<evidence type="ECO:0000313" key="6">
    <source>
        <dbReference type="Proteomes" id="UP001164746"/>
    </source>
</evidence>
<dbReference type="CDD" id="cd23156">
    <property type="entry name" value="Prefoldin_3"/>
    <property type="match status" value="1"/>
</dbReference>
<dbReference type="InterPro" id="IPR004127">
    <property type="entry name" value="Prefoldin_subunit_alpha"/>
</dbReference>
<evidence type="ECO:0000256" key="1">
    <source>
        <dbReference type="ARBA" id="ARBA00010048"/>
    </source>
</evidence>
<protein>
    <recommendedName>
        <fullName evidence="3">Prefoldin subunit 3</fullName>
    </recommendedName>
</protein>
<evidence type="ECO:0000256" key="4">
    <source>
        <dbReference type="SAM" id="Coils"/>
    </source>
</evidence>
<keyword evidence="4" id="KW-0175">Coiled coil</keyword>
<keyword evidence="6" id="KW-1185">Reference proteome</keyword>
<organism evidence="5 6">
    <name type="scientific">Mya arenaria</name>
    <name type="common">Soft-shell clam</name>
    <dbReference type="NCBI Taxonomy" id="6604"/>
    <lineage>
        <taxon>Eukaryota</taxon>
        <taxon>Metazoa</taxon>
        <taxon>Spiralia</taxon>
        <taxon>Lophotrochozoa</taxon>
        <taxon>Mollusca</taxon>
        <taxon>Bivalvia</taxon>
        <taxon>Autobranchia</taxon>
        <taxon>Heteroconchia</taxon>
        <taxon>Euheterodonta</taxon>
        <taxon>Imparidentia</taxon>
        <taxon>Neoheterodontei</taxon>
        <taxon>Myida</taxon>
        <taxon>Myoidea</taxon>
        <taxon>Myidae</taxon>
        <taxon>Mya</taxon>
    </lineage>
</organism>